<dbReference type="GO" id="GO:0032993">
    <property type="term" value="C:protein-DNA complex"/>
    <property type="evidence" value="ECO:0007669"/>
    <property type="project" value="TreeGrafter"/>
</dbReference>
<proteinExistence type="predicted"/>
<dbReference type="SUPFAM" id="SSF48150">
    <property type="entry name" value="DNA-glycosylase"/>
    <property type="match status" value="1"/>
</dbReference>
<dbReference type="Gene3D" id="1.10.340.30">
    <property type="entry name" value="Hypothetical protein, domain 2"/>
    <property type="match status" value="1"/>
</dbReference>
<sequence>MSHDTSCHDYCRTIASDTPAPFCDATIAQFRFGRFDPTTIVDAESFWRATWTPHGPATVYVHDPLGKRIADFYGPGAAWLSRTVSDFWGDHDDTPKIEPSHDVVELLQKKFGALRLGRSNSPYHEILPAILGQRVTTREAAQQWNRIVRNHGEKAPGPHTTLLLPPSPEVLAKIPYTTFHAYGIDRRRADTMRHAGRLGHFLLREWERDVLPSEHTHALMHLPGVGPWTAAVAGALAFGDPDALAVGDFHLKNTVAWALHKKPRGTDDEMLTSLSPYLGQRHRIVRWIQMAGISAPARGPRRPIVSITQL</sequence>
<evidence type="ECO:0000256" key="1">
    <source>
        <dbReference type="ARBA" id="ARBA00022763"/>
    </source>
</evidence>
<dbReference type="InterPro" id="IPR011257">
    <property type="entry name" value="DNA_glycosylase"/>
</dbReference>
<dbReference type="PANTHER" id="PTHR43003">
    <property type="entry name" value="DNA-3-METHYLADENINE GLYCOSYLASE"/>
    <property type="match status" value="1"/>
</dbReference>
<dbReference type="GO" id="GO:0006285">
    <property type="term" value="P:base-excision repair, AP site formation"/>
    <property type="evidence" value="ECO:0007669"/>
    <property type="project" value="TreeGrafter"/>
</dbReference>
<dbReference type="GO" id="GO:0032131">
    <property type="term" value="F:alkylated DNA binding"/>
    <property type="evidence" value="ECO:0007669"/>
    <property type="project" value="TreeGrafter"/>
</dbReference>
<accession>A0A6J6LPX1</accession>
<organism evidence="3">
    <name type="scientific">freshwater metagenome</name>
    <dbReference type="NCBI Taxonomy" id="449393"/>
    <lineage>
        <taxon>unclassified sequences</taxon>
        <taxon>metagenomes</taxon>
        <taxon>ecological metagenomes</taxon>
    </lineage>
</organism>
<dbReference type="GO" id="GO:0005737">
    <property type="term" value="C:cytoplasm"/>
    <property type="evidence" value="ECO:0007669"/>
    <property type="project" value="TreeGrafter"/>
</dbReference>
<dbReference type="GO" id="GO:0006307">
    <property type="term" value="P:DNA alkylation repair"/>
    <property type="evidence" value="ECO:0007669"/>
    <property type="project" value="TreeGrafter"/>
</dbReference>
<dbReference type="AlphaFoldDB" id="A0A6J6LPX1"/>
<keyword evidence="1" id="KW-0227">DNA damage</keyword>
<evidence type="ECO:0000256" key="2">
    <source>
        <dbReference type="ARBA" id="ARBA00023204"/>
    </source>
</evidence>
<name>A0A6J6LPX1_9ZZZZ</name>
<evidence type="ECO:0000313" key="3">
    <source>
        <dbReference type="EMBL" id="CAB4663078.1"/>
    </source>
</evidence>
<dbReference type="PANTHER" id="PTHR43003:SF6">
    <property type="entry name" value="DNA GLYCOSYLASE"/>
    <property type="match status" value="1"/>
</dbReference>
<protein>
    <submittedName>
        <fullName evidence="3">Unannotated protein</fullName>
    </submittedName>
</protein>
<reference evidence="3" key="1">
    <citation type="submission" date="2020-05" db="EMBL/GenBank/DDBJ databases">
        <authorList>
            <person name="Chiriac C."/>
            <person name="Salcher M."/>
            <person name="Ghai R."/>
            <person name="Kavagutti S V."/>
        </authorList>
    </citation>
    <scope>NUCLEOTIDE SEQUENCE</scope>
</reference>
<dbReference type="GO" id="GO:0008725">
    <property type="term" value="F:DNA-3-methyladenine glycosylase activity"/>
    <property type="evidence" value="ECO:0007669"/>
    <property type="project" value="TreeGrafter"/>
</dbReference>
<dbReference type="GO" id="GO:0043916">
    <property type="term" value="F:DNA-7-methylguanine glycosylase activity"/>
    <property type="evidence" value="ECO:0007669"/>
    <property type="project" value="TreeGrafter"/>
</dbReference>
<gene>
    <name evidence="3" type="ORF">UFOPK2169_01545</name>
</gene>
<dbReference type="InterPro" id="IPR051912">
    <property type="entry name" value="Alkylbase_DNA_Glycosylase/TA"/>
</dbReference>
<keyword evidence="2" id="KW-0234">DNA repair</keyword>
<dbReference type="EMBL" id="CAEZWE010000084">
    <property type="protein sequence ID" value="CAB4663078.1"/>
    <property type="molecule type" value="Genomic_DNA"/>
</dbReference>